<evidence type="ECO:0000313" key="2">
    <source>
        <dbReference type="EMBL" id="MFA9949140.1"/>
    </source>
</evidence>
<dbReference type="EMBL" id="JBEUWX010000003">
    <property type="protein sequence ID" value="MFA9951139.1"/>
    <property type="molecule type" value="Genomic_DNA"/>
</dbReference>
<reference evidence="4" key="1">
    <citation type="submission" date="2024-06" db="EMBL/GenBank/DDBJ databases">
        <title>Radixoralia hellwigii gen. nov., sp nov., isolated from a root canal in the human oral cavity.</title>
        <authorList>
            <person name="Bartsch S."/>
            <person name="Wittmer A."/>
            <person name="Schulz A.-K."/>
            <person name="Neumann-Schaal M."/>
            <person name="Wolf J."/>
            <person name="Gronow S."/>
            <person name="Tennert C."/>
            <person name="Haecker G."/>
            <person name="Cieplik F."/>
            <person name="Al-Ahmad A."/>
        </authorList>
    </citation>
    <scope>NUCLEOTIDE SEQUENCE [LARGE SCALE GENOMIC DNA]</scope>
    <source>
        <strain evidence="4">Wk13</strain>
    </source>
</reference>
<evidence type="ECO:0000313" key="4">
    <source>
        <dbReference type="Proteomes" id="UP001574673"/>
    </source>
</evidence>
<dbReference type="EMBL" id="JBEUWX010000001">
    <property type="protein sequence ID" value="MFA9949140.1"/>
    <property type="molecule type" value="Genomic_DNA"/>
</dbReference>
<reference evidence="1" key="2">
    <citation type="journal article" date="2025" name="Int. J. Syst. Evol. Microbiol.">
        <title>Dentiradicibacter hellwigii gen. nov., sp. nov., isolated from a secondary infected root canal in the human oral cavity.</title>
        <authorList>
            <person name="Bartsch S."/>
            <person name="Wittmer A."/>
            <person name="Weber A.K."/>
            <person name="Neumann-Schaal M."/>
            <person name="Wolf J."/>
            <person name="Gronow S."/>
            <person name="Turnbull J.D."/>
            <person name="Tennert C."/>
            <person name="Hacker G."/>
            <person name="Cieplik F."/>
            <person name="Al-Ahmad A."/>
        </authorList>
    </citation>
    <scope>NUCLEOTIDE SEQUENCE</scope>
    <source>
        <strain evidence="1">Wk13</strain>
    </source>
</reference>
<sequence length="153" mass="16865">MASAIRTADALRKSELAKIHICKAQLKLDDAAYRDLVMSVCGVKSASSLDALGRKKLLDHMASCLKASGIDPYPGAKRLPTRHRPLAQSKEAIEAKIAVQLKTLGQGWPYAYAVGRRIYPQVSRFEFLSLAQLGKVSSALERTIRYKERAAHD</sequence>
<proteinExistence type="predicted"/>
<gene>
    <name evidence="1" type="ORF">ABCS64_00100</name>
    <name evidence="2" type="ORF">ABCS64_02145</name>
    <name evidence="3" type="ORF">ABCS64_12530</name>
</gene>
<dbReference type="InterPro" id="IPR009363">
    <property type="entry name" value="Phage_Mu_Gp16"/>
</dbReference>
<protein>
    <submittedName>
        <fullName evidence="1">Phage protein GemA/Gp16 family protein</fullName>
    </submittedName>
</protein>
<accession>A0ABV4UBW7</accession>
<dbReference type="Pfam" id="PF06252">
    <property type="entry name" value="GemA"/>
    <property type="match status" value="1"/>
</dbReference>
<comment type="caution">
    <text evidence="1">The sequence shown here is derived from an EMBL/GenBank/DDBJ whole genome shotgun (WGS) entry which is preliminary data.</text>
</comment>
<evidence type="ECO:0000313" key="1">
    <source>
        <dbReference type="EMBL" id="MFA9948740.1"/>
    </source>
</evidence>
<organism evidence="1 4">
    <name type="scientific">Dentiradicibacter hellwigii</name>
    <dbReference type="NCBI Taxonomy" id="3149053"/>
    <lineage>
        <taxon>Bacteria</taxon>
        <taxon>Pseudomonadati</taxon>
        <taxon>Pseudomonadota</taxon>
        <taxon>Betaproteobacteria</taxon>
        <taxon>Rhodocyclales</taxon>
        <taxon>Rhodocyclaceae</taxon>
        <taxon>Dentiradicibacter</taxon>
    </lineage>
</organism>
<keyword evidence="4" id="KW-1185">Reference proteome</keyword>
<name>A0ABV4UBW7_9RHOO</name>
<evidence type="ECO:0000313" key="3">
    <source>
        <dbReference type="EMBL" id="MFA9951139.1"/>
    </source>
</evidence>
<dbReference type="EMBL" id="JBEUWX010000001">
    <property type="protein sequence ID" value="MFA9948740.1"/>
    <property type="molecule type" value="Genomic_DNA"/>
</dbReference>
<dbReference type="RefSeq" id="WP_418889914.1">
    <property type="nucleotide sequence ID" value="NZ_JBEUWX010000001.1"/>
</dbReference>
<dbReference type="Proteomes" id="UP001574673">
    <property type="component" value="Unassembled WGS sequence"/>
</dbReference>